<reference evidence="1 2" key="1">
    <citation type="submission" date="2019-12" db="EMBL/GenBank/DDBJ databases">
        <title>Chromosome-level assembly of the Caenorhabditis remanei genome.</title>
        <authorList>
            <person name="Teterina A.A."/>
            <person name="Willis J.H."/>
            <person name="Phillips P.C."/>
        </authorList>
    </citation>
    <scope>NUCLEOTIDE SEQUENCE [LARGE SCALE GENOMIC DNA]</scope>
    <source>
        <strain evidence="1 2">PX506</strain>
        <tissue evidence="1">Whole organism</tissue>
    </source>
</reference>
<accession>A0A6A5GWM2</accession>
<dbReference type="EMBL" id="WUAV01000004">
    <property type="protein sequence ID" value="KAF1759577.1"/>
    <property type="molecule type" value="Genomic_DNA"/>
</dbReference>
<dbReference type="KEGG" id="crq:GCK72_016044"/>
<sequence length="80" mass="9266">MDVISRRMHLLVFQALHFRSTTINQLINNHDDTEDLERRRVSSNVLNSAPTIYTLSHYNQWIYDQMNDTIGIDNNMGGSG</sequence>
<evidence type="ECO:0000313" key="2">
    <source>
        <dbReference type="Proteomes" id="UP000483820"/>
    </source>
</evidence>
<proteinExistence type="predicted"/>
<protein>
    <submittedName>
        <fullName evidence="1">Uncharacterized protein</fullName>
    </submittedName>
</protein>
<dbReference type="GeneID" id="78776236"/>
<dbReference type="Proteomes" id="UP000483820">
    <property type="component" value="Chromosome IV"/>
</dbReference>
<dbReference type="AlphaFoldDB" id="A0A6A5GWM2"/>
<dbReference type="RefSeq" id="XP_053586058.1">
    <property type="nucleotide sequence ID" value="XM_053731286.1"/>
</dbReference>
<dbReference type="CTD" id="78776236"/>
<gene>
    <name evidence="1" type="ORF">GCK72_016044</name>
</gene>
<evidence type="ECO:0000313" key="1">
    <source>
        <dbReference type="EMBL" id="KAF1759577.1"/>
    </source>
</evidence>
<name>A0A6A5GWM2_CAERE</name>
<organism evidence="1 2">
    <name type="scientific">Caenorhabditis remanei</name>
    <name type="common">Caenorhabditis vulgaris</name>
    <dbReference type="NCBI Taxonomy" id="31234"/>
    <lineage>
        <taxon>Eukaryota</taxon>
        <taxon>Metazoa</taxon>
        <taxon>Ecdysozoa</taxon>
        <taxon>Nematoda</taxon>
        <taxon>Chromadorea</taxon>
        <taxon>Rhabditida</taxon>
        <taxon>Rhabditina</taxon>
        <taxon>Rhabditomorpha</taxon>
        <taxon>Rhabditoidea</taxon>
        <taxon>Rhabditidae</taxon>
        <taxon>Peloderinae</taxon>
        <taxon>Caenorhabditis</taxon>
    </lineage>
</organism>
<comment type="caution">
    <text evidence="1">The sequence shown here is derived from an EMBL/GenBank/DDBJ whole genome shotgun (WGS) entry which is preliminary data.</text>
</comment>